<feature type="transmembrane region" description="Helical" evidence="6">
    <location>
        <begin position="12"/>
        <end position="34"/>
    </location>
</feature>
<evidence type="ECO:0000256" key="6">
    <source>
        <dbReference type="SAM" id="Phobius"/>
    </source>
</evidence>
<dbReference type="PROSITE" id="PS50042">
    <property type="entry name" value="CNMP_BINDING_3"/>
    <property type="match status" value="1"/>
</dbReference>
<dbReference type="AlphaFoldDB" id="A0A7W5CGY7"/>
<feature type="transmembrane region" description="Helical" evidence="6">
    <location>
        <begin position="144"/>
        <end position="173"/>
    </location>
</feature>
<dbReference type="InterPro" id="IPR014710">
    <property type="entry name" value="RmlC-like_jellyroll"/>
</dbReference>
<evidence type="ECO:0000256" key="1">
    <source>
        <dbReference type="ARBA" id="ARBA00004141"/>
    </source>
</evidence>
<dbReference type="PANTHER" id="PTHR30566:SF25">
    <property type="entry name" value="INNER MEMBRANE PROTEIN"/>
    <property type="match status" value="1"/>
</dbReference>
<proteinExistence type="inferred from homology"/>
<gene>
    <name evidence="8" type="ORF">FHS07_001182</name>
</gene>
<dbReference type="EMBL" id="JACHXY010000001">
    <property type="protein sequence ID" value="MBB3157498.1"/>
    <property type="molecule type" value="Genomic_DNA"/>
</dbReference>
<dbReference type="InterPro" id="IPR018490">
    <property type="entry name" value="cNMP-bd_dom_sf"/>
</dbReference>
<dbReference type="Proteomes" id="UP000543579">
    <property type="component" value="Unassembled WGS sequence"/>
</dbReference>
<dbReference type="InterPro" id="IPR006685">
    <property type="entry name" value="MscS_channel_2nd"/>
</dbReference>
<evidence type="ECO:0000313" key="8">
    <source>
        <dbReference type="EMBL" id="MBB3157498.1"/>
    </source>
</evidence>
<protein>
    <submittedName>
        <fullName evidence="8">Small-conductance mechanosensitive channel</fullName>
    </submittedName>
</protein>
<dbReference type="Pfam" id="PF00924">
    <property type="entry name" value="MS_channel_2nd"/>
    <property type="match status" value="1"/>
</dbReference>
<evidence type="ECO:0000256" key="5">
    <source>
        <dbReference type="ARBA" id="ARBA00023136"/>
    </source>
</evidence>
<dbReference type="Gene3D" id="1.10.287.1260">
    <property type="match status" value="1"/>
</dbReference>
<feature type="transmembrane region" description="Helical" evidence="6">
    <location>
        <begin position="77"/>
        <end position="99"/>
    </location>
</feature>
<keyword evidence="4 6" id="KW-1133">Transmembrane helix</keyword>
<dbReference type="Gene3D" id="2.30.30.60">
    <property type="match status" value="1"/>
</dbReference>
<evidence type="ECO:0000313" key="9">
    <source>
        <dbReference type="Proteomes" id="UP000543579"/>
    </source>
</evidence>
<dbReference type="InterPro" id="IPR010920">
    <property type="entry name" value="LSM_dom_sf"/>
</dbReference>
<evidence type="ECO:0000256" key="3">
    <source>
        <dbReference type="ARBA" id="ARBA00022692"/>
    </source>
</evidence>
<dbReference type="GO" id="GO:0016020">
    <property type="term" value="C:membrane"/>
    <property type="evidence" value="ECO:0007669"/>
    <property type="project" value="UniProtKB-SubCell"/>
</dbReference>
<keyword evidence="3 6" id="KW-0812">Transmembrane</keyword>
<dbReference type="InterPro" id="IPR023408">
    <property type="entry name" value="MscS_beta-dom_sf"/>
</dbReference>
<keyword evidence="5 6" id="KW-0472">Membrane</keyword>
<comment type="subcellular location">
    <subcellularLocation>
        <location evidence="1">Membrane</location>
        <topology evidence="1">Multi-pass membrane protein</topology>
    </subcellularLocation>
</comment>
<feature type="transmembrane region" description="Helical" evidence="6">
    <location>
        <begin position="46"/>
        <end position="65"/>
    </location>
</feature>
<dbReference type="RefSeq" id="WP_183418904.1">
    <property type="nucleotide sequence ID" value="NZ_JACHXY010000001.1"/>
</dbReference>
<dbReference type="InterPro" id="IPR000595">
    <property type="entry name" value="cNMP-bd_dom"/>
</dbReference>
<comment type="caution">
    <text evidence="8">The sequence shown here is derived from an EMBL/GenBank/DDBJ whole genome shotgun (WGS) entry which is preliminary data.</text>
</comment>
<dbReference type="SMART" id="SM00100">
    <property type="entry name" value="cNMP"/>
    <property type="match status" value="1"/>
</dbReference>
<dbReference type="CDD" id="cd00038">
    <property type="entry name" value="CAP_ED"/>
    <property type="match status" value="1"/>
</dbReference>
<reference evidence="8 9" key="1">
    <citation type="submission" date="2020-08" db="EMBL/GenBank/DDBJ databases">
        <title>Genomic Encyclopedia of Type Strains, Phase III (KMG-III): the genomes of soil and plant-associated and newly described type strains.</title>
        <authorList>
            <person name="Whitman W."/>
        </authorList>
    </citation>
    <scope>NUCLEOTIDE SEQUENCE [LARGE SCALE GENOMIC DNA]</scope>
    <source>
        <strain evidence="8 9">CECT 8356</strain>
    </source>
</reference>
<dbReference type="SUPFAM" id="SSF82861">
    <property type="entry name" value="Mechanosensitive channel protein MscS (YggB), transmembrane region"/>
    <property type="match status" value="1"/>
</dbReference>
<comment type="similarity">
    <text evidence="2">Belongs to the MscS (TC 1.A.23) family.</text>
</comment>
<dbReference type="SUPFAM" id="SSF50182">
    <property type="entry name" value="Sm-like ribonucleoproteins"/>
    <property type="match status" value="1"/>
</dbReference>
<accession>A0A7W5CGY7</accession>
<evidence type="ECO:0000259" key="7">
    <source>
        <dbReference type="PROSITE" id="PS50042"/>
    </source>
</evidence>
<dbReference type="GO" id="GO:0055085">
    <property type="term" value="P:transmembrane transport"/>
    <property type="evidence" value="ECO:0007669"/>
    <property type="project" value="InterPro"/>
</dbReference>
<sequence>MPTVFDDTAIGWAIAAVVAVPILLIVLTEVVGILRRRRSPAVKPLLLLRNWVVPFGGLVGLLVFATRSEDDLAWPRVVATIFGFLLILLLLSALNVALFETAKRGSWRDRVPTIFIEIARLLLVVIGLGFLFQQVWDADVAGLITALGVTSIVIGLALQNAAGGIVSGLLVLFEQPFRQGDWIETGGSTGRVVEINWRALHIDTGSGLQIIPNSKLADASFLNLSRPPGPFTAIVSVTFAPTDAPHAVASVVRQVAADLPALVPGAEVSVTNAGAGAWEVAIPLDSPVYADAARSTFRSWLWYAARRRGLSLDKVAPDAAVAAAAMERALKEIPRLLPLDDDLRARVAEECRVEQYGSGEILLRAGQEPSSLMYVLDGRAVVSTVDGEIVAEPVASGDWIGTISLTRERSATTTTALSEIEVLVIPLSFAHHLMRASPRLAAELSADAELRRGASESR</sequence>
<dbReference type="Pfam" id="PF00027">
    <property type="entry name" value="cNMP_binding"/>
    <property type="match status" value="1"/>
</dbReference>
<organism evidence="8 9">
    <name type="scientific">Microbacterium proteolyticum</name>
    <dbReference type="NCBI Taxonomy" id="1572644"/>
    <lineage>
        <taxon>Bacteria</taxon>
        <taxon>Bacillati</taxon>
        <taxon>Actinomycetota</taxon>
        <taxon>Actinomycetes</taxon>
        <taxon>Micrococcales</taxon>
        <taxon>Microbacteriaceae</taxon>
        <taxon>Microbacterium</taxon>
    </lineage>
</organism>
<dbReference type="SUPFAM" id="SSF51206">
    <property type="entry name" value="cAMP-binding domain-like"/>
    <property type="match status" value="1"/>
</dbReference>
<feature type="transmembrane region" description="Helical" evidence="6">
    <location>
        <begin position="111"/>
        <end position="132"/>
    </location>
</feature>
<name>A0A7W5CGY7_9MICO</name>
<dbReference type="InterPro" id="IPR011014">
    <property type="entry name" value="MscS_channel_TM-2"/>
</dbReference>
<evidence type="ECO:0000256" key="2">
    <source>
        <dbReference type="ARBA" id="ARBA00008017"/>
    </source>
</evidence>
<dbReference type="Gene3D" id="2.60.120.10">
    <property type="entry name" value="Jelly Rolls"/>
    <property type="match status" value="1"/>
</dbReference>
<dbReference type="PANTHER" id="PTHR30566">
    <property type="entry name" value="YNAI-RELATED MECHANOSENSITIVE ION CHANNEL"/>
    <property type="match status" value="1"/>
</dbReference>
<feature type="domain" description="Cyclic nucleotide-binding" evidence="7">
    <location>
        <begin position="335"/>
        <end position="414"/>
    </location>
</feature>
<evidence type="ECO:0000256" key="4">
    <source>
        <dbReference type="ARBA" id="ARBA00022989"/>
    </source>
</evidence>